<keyword evidence="2" id="KW-1185">Reference proteome</keyword>
<name>A0A4C1YA18_EUMVA</name>
<organism evidence="1 2">
    <name type="scientific">Eumeta variegata</name>
    <name type="common">Bagworm moth</name>
    <name type="synonym">Eumeta japonica</name>
    <dbReference type="NCBI Taxonomy" id="151549"/>
    <lineage>
        <taxon>Eukaryota</taxon>
        <taxon>Metazoa</taxon>
        <taxon>Ecdysozoa</taxon>
        <taxon>Arthropoda</taxon>
        <taxon>Hexapoda</taxon>
        <taxon>Insecta</taxon>
        <taxon>Pterygota</taxon>
        <taxon>Neoptera</taxon>
        <taxon>Endopterygota</taxon>
        <taxon>Lepidoptera</taxon>
        <taxon>Glossata</taxon>
        <taxon>Ditrysia</taxon>
        <taxon>Tineoidea</taxon>
        <taxon>Psychidae</taxon>
        <taxon>Oiketicinae</taxon>
        <taxon>Eumeta</taxon>
    </lineage>
</organism>
<dbReference type="EMBL" id="BGZK01001118">
    <property type="protein sequence ID" value="GBP71722.1"/>
    <property type="molecule type" value="Genomic_DNA"/>
</dbReference>
<sequence>MKLIRPPLLPSIQLFNGLKIISPVAFNHRCNIRIAPRVEIRIGTKTARRSGYESAIENQKKFPPAEIAKGGTKSKNVCNNVEILIYNAGLKLRCVSLHVFEM</sequence>
<dbReference type="AlphaFoldDB" id="A0A4C1YA18"/>
<comment type="caution">
    <text evidence="1">The sequence shown here is derived from an EMBL/GenBank/DDBJ whole genome shotgun (WGS) entry which is preliminary data.</text>
</comment>
<accession>A0A4C1YA18</accession>
<reference evidence="1 2" key="1">
    <citation type="journal article" date="2019" name="Commun. Biol.">
        <title>The bagworm genome reveals a unique fibroin gene that provides high tensile strength.</title>
        <authorList>
            <person name="Kono N."/>
            <person name="Nakamura H."/>
            <person name="Ohtoshi R."/>
            <person name="Tomita M."/>
            <person name="Numata K."/>
            <person name="Arakawa K."/>
        </authorList>
    </citation>
    <scope>NUCLEOTIDE SEQUENCE [LARGE SCALE GENOMIC DNA]</scope>
</reference>
<proteinExistence type="predicted"/>
<dbReference type="Proteomes" id="UP000299102">
    <property type="component" value="Unassembled WGS sequence"/>
</dbReference>
<evidence type="ECO:0000313" key="1">
    <source>
        <dbReference type="EMBL" id="GBP71722.1"/>
    </source>
</evidence>
<gene>
    <name evidence="1" type="ORF">EVAR_33135_1</name>
</gene>
<protein>
    <submittedName>
        <fullName evidence="1">Uncharacterized protein</fullName>
    </submittedName>
</protein>
<evidence type="ECO:0000313" key="2">
    <source>
        <dbReference type="Proteomes" id="UP000299102"/>
    </source>
</evidence>